<keyword evidence="2" id="KW-1185">Reference proteome</keyword>
<dbReference type="EMBL" id="MZ501267">
    <property type="protein sequence ID" value="QZA70683.1"/>
    <property type="molecule type" value="Genomic_DNA"/>
</dbReference>
<gene>
    <name evidence="1" type="primary">208</name>
    <name evidence="1" type="ORF">AH04_208</name>
</gene>
<organism evidence="1 2">
    <name type="scientific">Erwinia phage AH04</name>
    <dbReference type="NCBI Taxonomy" id="2869569"/>
    <lineage>
        <taxon>Viruses</taxon>
        <taxon>Duplodnaviria</taxon>
        <taxon>Heunggongvirae</taxon>
        <taxon>Uroviricota</taxon>
        <taxon>Caudoviricetes</taxon>
        <taxon>Chimalliviridae</taxon>
        <taxon>Meadowvirus</taxon>
        <taxon>Meadowvirus AH04</taxon>
    </lineage>
</organism>
<accession>A0AAE7X117</accession>
<reference evidence="1" key="1">
    <citation type="submission" date="2021-07" db="EMBL/GenBank/DDBJ databases">
        <authorList>
            <person name="Roth S.J."/>
            <person name="Krukonis G.P."/>
            <person name="Delesalle V.A."/>
        </authorList>
    </citation>
    <scope>NUCLEOTIDE SEQUENCE</scope>
</reference>
<dbReference type="KEGG" id="vg:77944088"/>
<evidence type="ECO:0000313" key="1">
    <source>
        <dbReference type="EMBL" id="QZA70683.1"/>
    </source>
</evidence>
<name>A0AAE7X117_9CAUD</name>
<proteinExistence type="predicted"/>
<evidence type="ECO:0000313" key="2">
    <source>
        <dbReference type="Proteomes" id="UP000827517"/>
    </source>
</evidence>
<dbReference type="Proteomes" id="UP000827517">
    <property type="component" value="Segment"/>
</dbReference>
<dbReference type="GeneID" id="77944088"/>
<protein>
    <submittedName>
        <fullName evidence="1">Uncharacterized protein</fullName>
    </submittedName>
</protein>
<sequence>MTTNKIKDWFRQDNKTGEWFRALIRGGEGYSHQVEILLAPAVNTKTEWDKIGDVFITRHDVRFIKEKDKSRWTHHLPDDVHDNMYRNIGPNKTDFLFEGNIYSLIDWNKFTRNDNQGCPLSLCRRGFKWYYEQTHLIMGNAIVREQTEEQPFLLMNAIHNTPDMLMIGGVAVRLVNVDLLIYGYYHIVTGYVCFNLDTTMTVTGERHTSKFSQRLKPDWQKDLIAFIETMKVRGDIIDSIETSIKTMVDTANSSLMTFNLSEL</sequence>
<dbReference type="RefSeq" id="YP_010667962.1">
    <property type="nucleotide sequence ID" value="NC_070952.1"/>
</dbReference>